<organism evidence="1 2">
    <name type="scientific">Burkholderia lata (strain ATCC 17760 / DSM 23089 / LMG 22485 / NCIMB 9086 / R18194 / 383)</name>
    <dbReference type="NCBI Taxonomy" id="482957"/>
    <lineage>
        <taxon>Bacteria</taxon>
        <taxon>Pseudomonadati</taxon>
        <taxon>Pseudomonadota</taxon>
        <taxon>Betaproteobacteria</taxon>
        <taxon>Burkholderiales</taxon>
        <taxon>Burkholderiaceae</taxon>
        <taxon>Burkholderia</taxon>
        <taxon>Burkholderia cepacia complex</taxon>
    </lineage>
</organism>
<evidence type="ECO:0000313" key="2">
    <source>
        <dbReference type="Proteomes" id="UP000494110"/>
    </source>
</evidence>
<dbReference type="EMBL" id="CABVQN010000074">
    <property type="protein sequence ID" value="VWD63875.1"/>
    <property type="molecule type" value="Genomic_DNA"/>
</dbReference>
<proteinExistence type="predicted"/>
<dbReference type="AlphaFoldDB" id="A0A6P3C6N5"/>
<protein>
    <submittedName>
        <fullName evidence="1">DNA-directed RNA polymerase II</fullName>
    </submittedName>
</protein>
<sequence length="168" mass="17085">MALLPIPTEPAPVTLLALPSATAPVPFAELPLPSVTAPVPLAELLVPSATAPSPLAVCERPIATAPPVAEPAFAVVPDEPIATFWPVAPETTPSPCAMPYAPFVVAPRPIAMPDVAVEVTDDWPPIEIESCAVACAPAVALLPIAVEPAPDASVWIPLTALVLPIAVA</sequence>
<keyword evidence="1" id="KW-0804">Transcription</keyword>
<dbReference type="Proteomes" id="UP000494110">
    <property type="component" value="Unassembled WGS sequence"/>
</dbReference>
<name>A0A6P3C6N5_BURL3</name>
<dbReference type="GO" id="GO:0000428">
    <property type="term" value="C:DNA-directed RNA polymerase complex"/>
    <property type="evidence" value="ECO:0007669"/>
    <property type="project" value="UniProtKB-KW"/>
</dbReference>
<gene>
    <name evidence="1" type="ORF">BLA39750_07795</name>
</gene>
<evidence type="ECO:0000313" key="1">
    <source>
        <dbReference type="EMBL" id="VWD63875.1"/>
    </source>
</evidence>
<keyword evidence="1" id="KW-0240">DNA-directed RNA polymerase</keyword>
<accession>A0A6P3C6N5</accession>
<reference evidence="1 2" key="1">
    <citation type="submission" date="2019-09" db="EMBL/GenBank/DDBJ databases">
        <authorList>
            <person name="Depoorter E."/>
        </authorList>
    </citation>
    <scope>NUCLEOTIDE SEQUENCE [LARGE SCALE GENOMIC DNA]</scope>
    <source>
        <strain evidence="1">R-39750</strain>
    </source>
</reference>